<keyword evidence="1" id="KW-0472">Membrane</keyword>
<feature type="transmembrane region" description="Helical" evidence="1">
    <location>
        <begin position="7"/>
        <end position="28"/>
    </location>
</feature>
<gene>
    <name evidence="3" type="ORF">SAMN04488053_105134</name>
</gene>
<dbReference type="CDD" id="cd09113">
    <property type="entry name" value="PLDc_ymdC_like_2"/>
    <property type="match status" value="1"/>
</dbReference>
<dbReference type="GO" id="GO:0030572">
    <property type="term" value="F:phosphatidyltransferase activity"/>
    <property type="evidence" value="ECO:0007669"/>
    <property type="project" value="UniProtKB-ARBA"/>
</dbReference>
<sequence>MLKKLMISAALLIGIYFIYAWITGALLFQLTVPAPEDITEERNIDRFYGEEASIERIGLLEGRQESKAYRNRMKAEAEETLDVTMFKVTDGFASEIFYSSLVEAADRDVEVRLLLDGLFHNLRGEEAGIIHAFAAHPSIELRFYEPLDLVRPWTWNNRLHDKLIISDNNLAMITGRNIGDRYFAPADYEGATNDRDAVLFVPENRDPAGTALEEMQTYFDLVWNHDFSQPASDNLTIEDEEAGERKLAELRDTYASYTATHEHLFLEELSWEENTHTVQEASFIHNPVERMNKEPWVWEDLTNLIAGAESSVYMQSPFVIPSDNMRQHWGTAENIEITLLTNSLAATPNLPTYSRYGGSYREELAASSINLYEYQGPEQSIHGKSYVIDDRISAVGSFNLDPRSAYISTESMLIIDSEEVAAALTQQLDALIDEESLEVKEDGSYEESEQVEEAEVPFSKAAGRRLWAAVTYFFEHLF</sequence>
<name>A0A1H0FXE8_9BACI</name>
<reference evidence="4" key="1">
    <citation type="submission" date="2016-10" db="EMBL/GenBank/DDBJ databases">
        <authorList>
            <person name="Varghese N."/>
            <person name="Submissions S."/>
        </authorList>
    </citation>
    <scope>NUCLEOTIDE SEQUENCE [LARGE SCALE GENOMIC DNA]</scope>
    <source>
        <strain evidence="4">CGMCC 1.10369</strain>
    </source>
</reference>
<dbReference type="PANTHER" id="PTHR21248">
    <property type="entry name" value="CARDIOLIPIN SYNTHASE"/>
    <property type="match status" value="1"/>
</dbReference>
<accession>A0A1H0FXE8</accession>
<dbReference type="SMART" id="SM00155">
    <property type="entry name" value="PLDc"/>
    <property type="match status" value="2"/>
</dbReference>
<dbReference type="RefSeq" id="WP_090842858.1">
    <property type="nucleotide sequence ID" value="NZ_FNIL01000005.1"/>
</dbReference>
<evidence type="ECO:0000313" key="4">
    <source>
        <dbReference type="Proteomes" id="UP000198778"/>
    </source>
</evidence>
<proteinExistence type="predicted"/>
<evidence type="ECO:0000256" key="1">
    <source>
        <dbReference type="SAM" id="Phobius"/>
    </source>
</evidence>
<dbReference type="EMBL" id="FNIL01000005">
    <property type="protein sequence ID" value="SDN99241.1"/>
    <property type="molecule type" value="Genomic_DNA"/>
</dbReference>
<keyword evidence="1" id="KW-1133">Transmembrane helix</keyword>
<dbReference type="InterPro" id="IPR025202">
    <property type="entry name" value="PLD-like_dom"/>
</dbReference>
<feature type="domain" description="PLD phosphodiesterase" evidence="2">
    <location>
        <begin position="155"/>
        <end position="182"/>
    </location>
</feature>
<protein>
    <submittedName>
        <fullName evidence="3">Phosphatidylserine/phosphatidylglycerophosphate/cardiolipin synthase</fullName>
    </submittedName>
</protein>
<dbReference type="Proteomes" id="UP000198778">
    <property type="component" value="Unassembled WGS sequence"/>
</dbReference>
<evidence type="ECO:0000259" key="2">
    <source>
        <dbReference type="PROSITE" id="PS50035"/>
    </source>
</evidence>
<dbReference type="STRING" id="745820.SAMN04488053_105134"/>
<dbReference type="GO" id="GO:0032049">
    <property type="term" value="P:cardiolipin biosynthetic process"/>
    <property type="evidence" value="ECO:0007669"/>
    <property type="project" value="UniProtKB-ARBA"/>
</dbReference>
<feature type="domain" description="PLD phosphodiesterase" evidence="2">
    <location>
        <begin position="377"/>
        <end position="404"/>
    </location>
</feature>
<dbReference type="Pfam" id="PF13091">
    <property type="entry name" value="PLDc_2"/>
    <property type="match status" value="2"/>
</dbReference>
<dbReference type="InterPro" id="IPR001736">
    <property type="entry name" value="PLipase_D/transphosphatidylase"/>
</dbReference>
<keyword evidence="4" id="KW-1185">Reference proteome</keyword>
<dbReference type="AlphaFoldDB" id="A0A1H0FXE8"/>
<dbReference type="SUPFAM" id="SSF56024">
    <property type="entry name" value="Phospholipase D/nuclease"/>
    <property type="match status" value="2"/>
</dbReference>
<dbReference type="PANTHER" id="PTHR21248:SF12">
    <property type="entry name" value="CARDIOLIPIN SYNTHASE C"/>
    <property type="match status" value="1"/>
</dbReference>
<evidence type="ECO:0000313" key="3">
    <source>
        <dbReference type="EMBL" id="SDN99241.1"/>
    </source>
</evidence>
<dbReference type="OrthoDB" id="9814092at2"/>
<dbReference type="PROSITE" id="PS50035">
    <property type="entry name" value="PLD"/>
    <property type="match status" value="2"/>
</dbReference>
<keyword evidence="1" id="KW-0812">Transmembrane</keyword>
<organism evidence="3 4">
    <name type="scientific">Alkalicoccus daliensis</name>
    <dbReference type="NCBI Taxonomy" id="745820"/>
    <lineage>
        <taxon>Bacteria</taxon>
        <taxon>Bacillati</taxon>
        <taxon>Bacillota</taxon>
        <taxon>Bacilli</taxon>
        <taxon>Bacillales</taxon>
        <taxon>Bacillaceae</taxon>
        <taxon>Alkalicoccus</taxon>
    </lineage>
</organism>
<dbReference type="Gene3D" id="3.30.870.10">
    <property type="entry name" value="Endonuclease Chain A"/>
    <property type="match status" value="2"/>
</dbReference>